<sequence>MNTDFIPYVCSLLHLSLHLHLLCDNCASSTHLLPTSKPVTVHYRHATPTPCHPQASSHHLSAVHEAQRHSPAKPED</sequence>
<accession>A0A5B7IH42</accession>
<protein>
    <recommendedName>
        <fullName evidence="5">Secreted protein</fullName>
    </recommendedName>
</protein>
<evidence type="ECO:0008006" key="5">
    <source>
        <dbReference type="Google" id="ProtNLM"/>
    </source>
</evidence>
<evidence type="ECO:0000256" key="2">
    <source>
        <dbReference type="SAM" id="SignalP"/>
    </source>
</evidence>
<organism evidence="3 4">
    <name type="scientific">Portunus trituberculatus</name>
    <name type="common">Swimming crab</name>
    <name type="synonym">Neptunus trituberculatus</name>
    <dbReference type="NCBI Taxonomy" id="210409"/>
    <lineage>
        <taxon>Eukaryota</taxon>
        <taxon>Metazoa</taxon>
        <taxon>Ecdysozoa</taxon>
        <taxon>Arthropoda</taxon>
        <taxon>Crustacea</taxon>
        <taxon>Multicrustacea</taxon>
        <taxon>Malacostraca</taxon>
        <taxon>Eumalacostraca</taxon>
        <taxon>Eucarida</taxon>
        <taxon>Decapoda</taxon>
        <taxon>Pleocyemata</taxon>
        <taxon>Brachyura</taxon>
        <taxon>Eubrachyura</taxon>
        <taxon>Portunoidea</taxon>
        <taxon>Portunidae</taxon>
        <taxon>Portuninae</taxon>
        <taxon>Portunus</taxon>
    </lineage>
</organism>
<feature type="chain" id="PRO_5022834436" description="Secreted protein" evidence="2">
    <location>
        <begin position="29"/>
        <end position="76"/>
    </location>
</feature>
<dbReference type="Proteomes" id="UP000324222">
    <property type="component" value="Unassembled WGS sequence"/>
</dbReference>
<dbReference type="EMBL" id="VSRR010063503">
    <property type="protein sequence ID" value="MPC83790.1"/>
    <property type="molecule type" value="Genomic_DNA"/>
</dbReference>
<gene>
    <name evidence="3" type="ORF">E2C01_078506</name>
</gene>
<keyword evidence="2" id="KW-0732">Signal</keyword>
<reference evidence="3 4" key="1">
    <citation type="submission" date="2019-05" db="EMBL/GenBank/DDBJ databases">
        <title>Another draft genome of Portunus trituberculatus and its Hox gene families provides insights of decapod evolution.</title>
        <authorList>
            <person name="Jeong J.-H."/>
            <person name="Song I."/>
            <person name="Kim S."/>
            <person name="Choi T."/>
            <person name="Kim D."/>
            <person name="Ryu S."/>
            <person name="Kim W."/>
        </authorList>
    </citation>
    <scope>NUCLEOTIDE SEQUENCE [LARGE SCALE GENOMIC DNA]</scope>
    <source>
        <tissue evidence="3">Muscle</tissue>
    </source>
</reference>
<evidence type="ECO:0000313" key="3">
    <source>
        <dbReference type="EMBL" id="MPC83790.1"/>
    </source>
</evidence>
<proteinExistence type="predicted"/>
<feature type="region of interest" description="Disordered" evidence="1">
    <location>
        <begin position="44"/>
        <end position="76"/>
    </location>
</feature>
<name>A0A5B7IH42_PORTR</name>
<comment type="caution">
    <text evidence="3">The sequence shown here is derived from an EMBL/GenBank/DDBJ whole genome shotgun (WGS) entry which is preliminary data.</text>
</comment>
<dbReference type="AlphaFoldDB" id="A0A5B7IH42"/>
<feature type="compositionally biased region" description="Basic and acidic residues" evidence="1">
    <location>
        <begin position="65"/>
        <end position="76"/>
    </location>
</feature>
<evidence type="ECO:0000313" key="4">
    <source>
        <dbReference type="Proteomes" id="UP000324222"/>
    </source>
</evidence>
<feature type="signal peptide" evidence="2">
    <location>
        <begin position="1"/>
        <end position="28"/>
    </location>
</feature>
<evidence type="ECO:0000256" key="1">
    <source>
        <dbReference type="SAM" id="MobiDB-lite"/>
    </source>
</evidence>
<keyword evidence="4" id="KW-1185">Reference proteome</keyword>